<dbReference type="Pfam" id="PF22725">
    <property type="entry name" value="GFO_IDH_MocA_C3"/>
    <property type="match status" value="1"/>
</dbReference>
<dbReference type="EMBL" id="BARS01042155">
    <property type="protein sequence ID" value="GAG39900.1"/>
    <property type="molecule type" value="Genomic_DNA"/>
</dbReference>
<evidence type="ECO:0008006" key="5">
    <source>
        <dbReference type="Google" id="ProtNLM"/>
    </source>
</evidence>
<name>X0X9Y9_9ZZZZ</name>
<proteinExistence type="predicted"/>
<feature type="domain" description="GFO/IDH/MocA-like oxidoreductase" evidence="3">
    <location>
        <begin position="110"/>
        <end position="234"/>
    </location>
</feature>
<dbReference type="AlphaFoldDB" id="X0X9Y9"/>
<dbReference type="InterPro" id="IPR000683">
    <property type="entry name" value="Gfo/Idh/MocA-like_OxRdtase_N"/>
</dbReference>
<dbReference type="PANTHER" id="PTHR43818">
    <property type="entry name" value="BCDNA.GH03377"/>
    <property type="match status" value="1"/>
</dbReference>
<dbReference type="InterPro" id="IPR036291">
    <property type="entry name" value="NAD(P)-bd_dom_sf"/>
</dbReference>
<comment type="caution">
    <text evidence="4">The sequence shown here is derived from an EMBL/GenBank/DDBJ whole genome shotgun (WGS) entry which is preliminary data.</text>
</comment>
<organism evidence="4">
    <name type="scientific">marine sediment metagenome</name>
    <dbReference type="NCBI Taxonomy" id="412755"/>
    <lineage>
        <taxon>unclassified sequences</taxon>
        <taxon>metagenomes</taxon>
        <taxon>ecological metagenomes</taxon>
    </lineage>
</organism>
<protein>
    <recommendedName>
        <fullName evidence="5">Gfo/Idh/MocA-like oxidoreductase N-terminal domain-containing protein</fullName>
    </recommendedName>
</protein>
<accession>X0X9Y9</accession>
<feature type="non-terminal residue" evidence="4">
    <location>
        <position position="252"/>
    </location>
</feature>
<evidence type="ECO:0000256" key="1">
    <source>
        <dbReference type="ARBA" id="ARBA00023002"/>
    </source>
</evidence>
<dbReference type="GO" id="GO:0016491">
    <property type="term" value="F:oxidoreductase activity"/>
    <property type="evidence" value="ECO:0007669"/>
    <property type="project" value="UniProtKB-KW"/>
</dbReference>
<reference evidence="4" key="1">
    <citation type="journal article" date="2014" name="Front. Microbiol.">
        <title>High frequency of phylogenetically diverse reductive dehalogenase-homologous genes in deep subseafloor sedimentary metagenomes.</title>
        <authorList>
            <person name="Kawai M."/>
            <person name="Futagami T."/>
            <person name="Toyoda A."/>
            <person name="Takaki Y."/>
            <person name="Nishi S."/>
            <person name="Hori S."/>
            <person name="Arai W."/>
            <person name="Tsubouchi T."/>
            <person name="Morono Y."/>
            <person name="Uchiyama I."/>
            <person name="Ito T."/>
            <person name="Fujiyama A."/>
            <person name="Inagaki F."/>
            <person name="Takami H."/>
        </authorList>
    </citation>
    <scope>NUCLEOTIDE SEQUENCE</scope>
    <source>
        <strain evidence="4">Expedition CK06-06</strain>
    </source>
</reference>
<dbReference type="InterPro" id="IPR055170">
    <property type="entry name" value="GFO_IDH_MocA-like_dom"/>
</dbReference>
<gene>
    <name evidence="4" type="ORF">S01H1_63996</name>
</gene>
<dbReference type="Gene3D" id="3.40.50.720">
    <property type="entry name" value="NAD(P)-binding Rossmann-like Domain"/>
    <property type="match status" value="1"/>
</dbReference>
<evidence type="ECO:0000259" key="2">
    <source>
        <dbReference type="Pfam" id="PF01408"/>
    </source>
</evidence>
<dbReference type="Gene3D" id="3.30.360.10">
    <property type="entry name" value="Dihydrodipicolinate Reductase, domain 2"/>
    <property type="match status" value="1"/>
</dbReference>
<keyword evidence="1" id="KW-0560">Oxidoreductase</keyword>
<evidence type="ECO:0000313" key="4">
    <source>
        <dbReference type="EMBL" id="GAG39900.1"/>
    </source>
</evidence>
<dbReference type="SUPFAM" id="SSF51735">
    <property type="entry name" value="NAD(P)-binding Rossmann-fold domains"/>
    <property type="match status" value="1"/>
</dbReference>
<dbReference type="InterPro" id="IPR050463">
    <property type="entry name" value="Gfo/Idh/MocA_oxidrdct_glycsds"/>
</dbReference>
<dbReference type="PANTHER" id="PTHR43818:SF11">
    <property type="entry name" value="BCDNA.GH03377"/>
    <property type="match status" value="1"/>
</dbReference>
<sequence>SPLGDLVAAADPNPPLLERVRSEYACSAVFESYEEMLGTAELDAVYVCADNATSVDLVEMAAEEGLHVMVEKPMADSLVGADLMVAAACAAGVRLMVNWPFAWRPELRHALGMVSVGEIGRVTGLRYRAAHCGPKELGCSPYFYNWLYDAELNGAGALMDYCSYGAALARHVLGQPSRVTGMVGRLAKDYITVDDNAVILMQWSRAMAIAEASWTQIGHLTSYVTAIYGTEGTIAVEPRPHARVLLATREHD</sequence>
<dbReference type="GO" id="GO:0000166">
    <property type="term" value="F:nucleotide binding"/>
    <property type="evidence" value="ECO:0007669"/>
    <property type="project" value="InterPro"/>
</dbReference>
<feature type="non-terminal residue" evidence="4">
    <location>
        <position position="1"/>
    </location>
</feature>
<dbReference type="Pfam" id="PF01408">
    <property type="entry name" value="GFO_IDH_MocA"/>
    <property type="match status" value="1"/>
</dbReference>
<evidence type="ECO:0000259" key="3">
    <source>
        <dbReference type="Pfam" id="PF22725"/>
    </source>
</evidence>
<feature type="domain" description="Gfo/Idh/MocA-like oxidoreductase N-terminal" evidence="2">
    <location>
        <begin position="5"/>
        <end position="98"/>
    </location>
</feature>
<dbReference type="SUPFAM" id="SSF55347">
    <property type="entry name" value="Glyceraldehyde-3-phosphate dehydrogenase-like, C-terminal domain"/>
    <property type="match status" value="1"/>
</dbReference>